<dbReference type="Gene3D" id="1.10.287.950">
    <property type="entry name" value="Methyl-accepting chemotaxis protein"/>
    <property type="match status" value="1"/>
</dbReference>
<evidence type="ECO:0000256" key="7">
    <source>
        <dbReference type="ARBA" id="ARBA00023136"/>
    </source>
</evidence>
<evidence type="ECO:0000256" key="6">
    <source>
        <dbReference type="ARBA" id="ARBA00022989"/>
    </source>
</evidence>
<proteinExistence type="inferred from homology"/>
<keyword evidence="7 12" id="KW-0472">Membrane</keyword>
<keyword evidence="8 10" id="KW-0807">Transducer</keyword>
<feature type="domain" description="Methyl-accepting transducer" evidence="13">
    <location>
        <begin position="269"/>
        <end position="498"/>
    </location>
</feature>
<dbReference type="SMART" id="SM00283">
    <property type="entry name" value="MA"/>
    <property type="match status" value="1"/>
</dbReference>
<evidence type="ECO:0000256" key="1">
    <source>
        <dbReference type="ARBA" id="ARBA00004429"/>
    </source>
</evidence>
<evidence type="ECO:0000313" key="15">
    <source>
        <dbReference type="Proteomes" id="UP000610594"/>
    </source>
</evidence>
<dbReference type="Pfam" id="PF02203">
    <property type="entry name" value="TarH"/>
    <property type="match status" value="1"/>
</dbReference>
<protein>
    <submittedName>
        <fullName evidence="14">Methyl-accepting chemotaxis protein</fullName>
    </submittedName>
</protein>
<feature type="coiled-coil region" evidence="11">
    <location>
        <begin position="469"/>
        <end position="507"/>
    </location>
</feature>
<evidence type="ECO:0000256" key="5">
    <source>
        <dbReference type="ARBA" id="ARBA00022692"/>
    </source>
</evidence>
<gene>
    <name evidence="14" type="ORF">F1735_21695</name>
</gene>
<keyword evidence="15" id="KW-1185">Reference proteome</keyword>
<name>A0ABX0MX86_9BURK</name>
<dbReference type="InterPro" id="IPR051310">
    <property type="entry name" value="MCP_chemotaxis"/>
</dbReference>
<keyword evidence="5 12" id="KW-0812">Transmembrane</keyword>
<feature type="transmembrane region" description="Helical" evidence="12">
    <location>
        <begin position="191"/>
        <end position="212"/>
    </location>
</feature>
<keyword evidence="4" id="KW-0997">Cell inner membrane</keyword>
<organism evidence="14 15">
    <name type="scientific">Massilia genomosp. 1</name>
    <dbReference type="NCBI Taxonomy" id="2609280"/>
    <lineage>
        <taxon>Bacteria</taxon>
        <taxon>Pseudomonadati</taxon>
        <taxon>Pseudomonadota</taxon>
        <taxon>Betaproteobacteria</taxon>
        <taxon>Burkholderiales</taxon>
        <taxon>Oxalobacteraceae</taxon>
        <taxon>Telluria group</taxon>
        <taxon>Massilia</taxon>
    </lineage>
</organism>
<evidence type="ECO:0000256" key="9">
    <source>
        <dbReference type="ARBA" id="ARBA00029447"/>
    </source>
</evidence>
<dbReference type="EMBL" id="WHJF01000065">
    <property type="protein sequence ID" value="NHZ64881.1"/>
    <property type="molecule type" value="Genomic_DNA"/>
</dbReference>
<keyword evidence="6 12" id="KW-1133">Transmembrane helix</keyword>
<dbReference type="Pfam" id="PF00015">
    <property type="entry name" value="MCPsignal"/>
    <property type="match status" value="1"/>
</dbReference>
<dbReference type="InterPro" id="IPR004089">
    <property type="entry name" value="MCPsignal_dom"/>
</dbReference>
<dbReference type="PROSITE" id="PS50111">
    <property type="entry name" value="CHEMOTAXIS_TRANSDUC_2"/>
    <property type="match status" value="1"/>
</dbReference>
<evidence type="ECO:0000313" key="14">
    <source>
        <dbReference type="EMBL" id="NHZ64881.1"/>
    </source>
</evidence>
<dbReference type="InterPro" id="IPR004090">
    <property type="entry name" value="Chemotax_Me-accpt_rcpt"/>
</dbReference>
<evidence type="ECO:0000256" key="3">
    <source>
        <dbReference type="ARBA" id="ARBA00022481"/>
    </source>
</evidence>
<dbReference type="PRINTS" id="PR00260">
    <property type="entry name" value="CHEMTRNSDUCR"/>
</dbReference>
<evidence type="ECO:0000256" key="2">
    <source>
        <dbReference type="ARBA" id="ARBA00022475"/>
    </source>
</evidence>
<dbReference type="PANTHER" id="PTHR43531">
    <property type="entry name" value="PROTEIN ICFG"/>
    <property type="match status" value="1"/>
</dbReference>
<sequence>MKMTIKARLSGVVVFLALLSIGVGLLGLYGMNKANEGLKTVYEDRTVALEQVTRIESLLLRNRLALAQALLDPIASNIKAKADLIEKNAEEINKTWGQYMATYLTPEESALAKKFAADRSKMVKEGLFPAIGALREGKIEAAKQLQEQFQTLLPAVKEGIDGLRMLQVDVAKKEYEQSGARYRALRNGMNIAIASGILLAALAGFLLIRNIYRDIGGEPDYAARIVRGIAAGDLTVAVATRSNDHHSLLNAMKEMQAKLAQTIGEVRQSSDTIATASSQIAAGNLDLSSRTEQQASSLEETASSMEELTSTVKQNADNARQANQLAVSASEVASKGGVVVSQVIDTMEAINASSKRIVDIIGVIDGIAFQTNILALNAAVEAARAGEQGRGFAVVASEVRNLAQRSAAAAKEIKTLIGDSVEKVEIGARLVDQAGSTMHAIVSSIQSVTDMMGAITAASREQTLGIEQINQAICQMDEVTQQNAALVEQAAAAASSLEDQASNLVHEVSVFKISEEHRAERAPMQSATHQSAVLGNVPAVPVAATTRTVRGPAPTVGLLKQAGNAVVVIDNQEAF</sequence>
<evidence type="ECO:0000256" key="4">
    <source>
        <dbReference type="ARBA" id="ARBA00022519"/>
    </source>
</evidence>
<keyword evidence="2" id="KW-1003">Cell membrane</keyword>
<dbReference type="SUPFAM" id="SSF58104">
    <property type="entry name" value="Methyl-accepting chemotaxis protein (MCP) signaling domain"/>
    <property type="match status" value="1"/>
</dbReference>
<comment type="subcellular location">
    <subcellularLocation>
        <location evidence="1">Cell inner membrane</location>
        <topology evidence="1">Multi-pass membrane protein</topology>
    </subcellularLocation>
</comment>
<feature type="transmembrane region" description="Helical" evidence="12">
    <location>
        <begin position="12"/>
        <end position="31"/>
    </location>
</feature>
<evidence type="ECO:0000259" key="13">
    <source>
        <dbReference type="PROSITE" id="PS50111"/>
    </source>
</evidence>
<keyword evidence="3" id="KW-0488">Methylation</keyword>
<comment type="similarity">
    <text evidence="9">Belongs to the methyl-accepting chemotaxis (MCP) protein family.</text>
</comment>
<comment type="caution">
    <text evidence="14">The sequence shown here is derived from an EMBL/GenBank/DDBJ whole genome shotgun (WGS) entry which is preliminary data.</text>
</comment>
<dbReference type="PANTHER" id="PTHR43531:SF14">
    <property type="entry name" value="METHYL-ACCEPTING CHEMOTAXIS PROTEIN I-RELATED"/>
    <property type="match status" value="1"/>
</dbReference>
<dbReference type="Proteomes" id="UP000610594">
    <property type="component" value="Unassembled WGS sequence"/>
</dbReference>
<evidence type="ECO:0000256" key="11">
    <source>
        <dbReference type="SAM" id="Coils"/>
    </source>
</evidence>
<dbReference type="InterPro" id="IPR003122">
    <property type="entry name" value="Tar_rcpt_lig-bd"/>
</dbReference>
<evidence type="ECO:0000256" key="10">
    <source>
        <dbReference type="PROSITE-ProRule" id="PRU00284"/>
    </source>
</evidence>
<keyword evidence="11" id="KW-0175">Coiled coil</keyword>
<accession>A0ABX0MX86</accession>
<dbReference type="CDD" id="cd11386">
    <property type="entry name" value="MCP_signal"/>
    <property type="match status" value="1"/>
</dbReference>
<evidence type="ECO:0000256" key="12">
    <source>
        <dbReference type="SAM" id="Phobius"/>
    </source>
</evidence>
<dbReference type="RefSeq" id="WP_167238897.1">
    <property type="nucleotide sequence ID" value="NZ_WHJF01000065.1"/>
</dbReference>
<reference evidence="14 15" key="1">
    <citation type="submission" date="2019-10" db="EMBL/GenBank/DDBJ databases">
        <title>Taxonomy of Antarctic Massilia spp.: description of Massilia rubra sp. nov., Massilia aquatica sp. nov., Massilia mucilaginosa sp. nov., Massilia frigida sp. nov. isolated from streams, lakes and regoliths.</title>
        <authorList>
            <person name="Holochova P."/>
            <person name="Sedlacek I."/>
            <person name="Kralova S."/>
            <person name="Maslanova I."/>
            <person name="Busse H.-J."/>
            <person name="Stankova E."/>
            <person name="Vrbovska V."/>
            <person name="Kovarovic V."/>
            <person name="Bartak M."/>
            <person name="Svec P."/>
            <person name="Pantucek R."/>
        </authorList>
    </citation>
    <scope>NUCLEOTIDE SEQUENCE [LARGE SCALE GENOMIC DNA]</scope>
    <source>
        <strain evidence="14 15">CCM 8694</strain>
    </source>
</reference>
<evidence type="ECO:0000256" key="8">
    <source>
        <dbReference type="ARBA" id="ARBA00023224"/>
    </source>
</evidence>